<gene>
    <name evidence="6" type="ORF">GCM10010961_30660</name>
</gene>
<dbReference type="InterPro" id="IPR000847">
    <property type="entry name" value="LysR_HTH_N"/>
</dbReference>
<dbReference type="Pfam" id="PF03466">
    <property type="entry name" value="LysR_substrate"/>
    <property type="match status" value="1"/>
</dbReference>
<dbReference type="GO" id="GO:0003677">
    <property type="term" value="F:DNA binding"/>
    <property type="evidence" value="ECO:0007669"/>
    <property type="project" value="UniProtKB-KW"/>
</dbReference>
<evidence type="ECO:0000256" key="4">
    <source>
        <dbReference type="ARBA" id="ARBA00023163"/>
    </source>
</evidence>
<reference evidence="6" key="2">
    <citation type="submission" date="2020-09" db="EMBL/GenBank/DDBJ databases">
        <authorList>
            <person name="Sun Q."/>
            <person name="Zhou Y."/>
        </authorList>
    </citation>
    <scope>NUCLEOTIDE SEQUENCE</scope>
    <source>
        <strain evidence="6">CGMCC 1.7081</strain>
    </source>
</reference>
<dbReference type="PANTHER" id="PTHR30419">
    <property type="entry name" value="HTH-TYPE TRANSCRIPTIONAL REGULATOR YBHD"/>
    <property type="match status" value="1"/>
</dbReference>
<dbReference type="GO" id="GO:0003700">
    <property type="term" value="F:DNA-binding transcription factor activity"/>
    <property type="evidence" value="ECO:0007669"/>
    <property type="project" value="InterPro"/>
</dbReference>
<evidence type="ECO:0000313" key="7">
    <source>
        <dbReference type="Proteomes" id="UP000611500"/>
    </source>
</evidence>
<keyword evidence="2" id="KW-0805">Transcription regulation</keyword>
<dbReference type="InterPro" id="IPR036388">
    <property type="entry name" value="WH-like_DNA-bd_sf"/>
</dbReference>
<organism evidence="6 7">
    <name type="scientific">Pseudodonghicola xiamenensis</name>
    <dbReference type="NCBI Taxonomy" id="337702"/>
    <lineage>
        <taxon>Bacteria</taxon>
        <taxon>Pseudomonadati</taxon>
        <taxon>Pseudomonadota</taxon>
        <taxon>Alphaproteobacteria</taxon>
        <taxon>Rhodobacterales</taxon>
        <taxon>Paracoccaceae</taxon>
        <taxon>Pseudodonghicola</taxon>
    </lineage>
</organism>
<protein>
    <submittedName>
        <fullName evidence="6">LysR family transcriptional regulator</fullName>
    </submittedName>
</protein>
<sequence length="302" mass="32755">MSASNVNLKLLQTFLLAAEHGSFRRAAEESNRSPSAVSMQIKDLEEQIGVSLFVRTPQSANLTPSGAMLYEQVRSAMAEVQAGLDRLSGVASKRRSHVSIGCAPTLAATRLGNILTTFKLRYPRSVINLKEMPPTGALSLLQDQEVELYVGPEVPNMTEFNFEPILQDRFAVCVPPEFDEGAEAYSLADLAAFPLILLDRHTAARGLLDRICGDVTLNIQYEVQYAYTAITLAAAGLGLAVVPCIALPMLPSASFRVVPLTDEGAARAVGIITTRGYVHHDYSEQLMELIRTELRRGPGPVG</sequence>
<dbReference type="InterPro" id="IPR036390">
    <property type="entry name" value="WH_DNA-bd_sf"/>
</dbReference>
<keyword evidence="7" id="KW-1185">Reference proteome</keyword>
<reference evidence="6" key="1">
    <citation type="journal article" date="2014" name="Int. J. Syst. Evol. Microbiol.">
        <title>Complete genome sequence of Corynebacterium casei LMG S-19264T (=DSM 44701T), isolated from a smear-ripened cheese.</title>
        <authorList>
            <consortium name="US DOE Joint Genome Institute (JGI-PGF)"/>
            <person name="Walter F."/>
            <person name="Albersmeier A."/>
            <person name="Kalinowski J."/>
            <person name="Ruckert C."/>
        </authorList>
    </citation>
    <scope>NUCLEOTIDE SEQUENCE</scope>
    <source>
        <strain evidence="6">CGMCC 1.7081</strain>
    </source>
</reference>
<dbReference type="EMBL" id="BNAP01000016">
    <property type="protein sequence ID" value="GHG96349.1"/>
    <property type="molecule type" value="Genomic_DNA"/>
</dbReference>
<proteinExistence type="inferred from homology"/>
<dbReference type="SUPFAM" id="SSF53850">
    <property type="entry name" value="Periplasmic binding protein-like II"/>
    <property type="match status" value="1"/>
</dbReference>
<keyword evidence="3" id="KW-0238">DNA-binding</keyword>
<accession>A0A8J3MDI5</accession>
<dbReference type="Gene3D" id="3.40.190.10">
    <property type="entry name" value="Periplasmic binding protein-like II"/>
    <property type="match status" value="2"/>
</dbReference>
<evidence type="ECO:0000256" key="3">
    <source>
        <dbReference type="ARBA" id="ARBA00023125"/>
    </source>
</evidence>
<dbReference type="Gene3D" id="1.10.10.10">
    <property type="entry name" value="Winged helix-like DNA-binding domain superfamily/Winged helix DNA-binding domain"/>
    <property type="match status" value="1"/>
</dbReference>
<evidence type="ECO:0000256" key="1">
    <source>
        <dbReference type="ARBA" id="ARBA00009437"/>
    </source>
</evidence>
<dbReference type="InterPro" id="IPR050950">
    <property type="entry name" value="HTH-type_LysR_regulators"/>
</dbReference>
<comment type="similarity">
    <text evidence="1">Belongs to the LysR transcriptional regulatory family.</text>
</comment>
<comment type="caution">
    <text evidence="6">The sequence shown here is derived from an EMBL/GenBank/DDBJ whole genome shotgun (WGS) entry which is preliminary data.</text>
</comment>
<dbReference type="FunFam" id="1.10.10.10:FF:000001">
    <property type="entry name" value="LysR family transcriptional regulator"/>
    <property type="match status" value="1"/>
</dbReference>
<dbReference type="Pfam" id="PF00126">
    <property type="entry name" value="HTH_1"/>
    <property type="match status" value="1"/>
</dbReference>
<name>A0A8J3MDI5_9RHOB</name>
<dbReference type="PRINTS" id="PR00039">
    <property type="entry name" value="HTHLYSR"/>
</dbReference>
<dbReference type="Proteomes" id="UP000611500">
    <property type="component" value="Unassembled WGS sequence"/>
</dbReference>
<dbReference type="PANTHER" id="PTHR30419:SF8">
    <property type="entry name" value="NITROGEN ASSIMILATION TRANSCRIPTIONAL ACTIVATOR-RELATED"/>
    <property type="match status" value="1"/>
</dbReference>
<dbReference type="SUPFAM" id="SSF46785">
    <property type="entry name" value="Winged helix' DNA-binding domain"/>
    <property type="match status" value="1"/>
</dbReference>
<dbReference type="PROSITE" id="PS50931">
    <property type="entry name" value="HTH_LYSR"/>
    <property type="match status" value="1"/>
</dbReference>
<keyword evidence="4" id="KW-0804">Transcription</keyword>
<feature type="domain" description="HTH lysR-type" evidence="5">
    <location>
        <begin position="6"/>
        <end position="63"/>
    </location>
</feature>
<evidence type="ECO:0000313" key="6">
    <source>
        <dbReference type="EMBL" id="GHG96349.1"/>
    </source>
</evidence>
<evidence type="ECO:0000256" key="2">
    <source>
        <dbReference type="ARBA" id="ARBA00023015"/>
    </source>
</evidence>
<dbReference type="RefSeq" id="WP_189658361.1">
    <property type="nucleotide sequence ID" value="NZ_BNAP01000016.1"/>
</dbReference>
<dbReference type="GO" id="GO:0005829">
    <property type="term" value="C:cytosol"/>
    <property type="evidence" value="ECO:0007669"/>
    <property type="project" value="TreeGrafter"/>
</dbReference>
<dbReference type="InterPro" id="IPR005119">
    <property type="entry name" value="LysR_subst-bd"/>
</dbReference>
<dbReference type="AlphaFoldDB" id="A0A8J3MDI5"/>
<evidence type="ECO:0000259" key="5">
    <source>
        <dbReference type="PROSITE" id="PS50931"/>
    </source>
</evidence>